<evidence type="ECO:0000259" key="9">
    <source>
        <dbReference type="PROSITE" id="PS50850"/>
    </source>
</evidence>
<dbReference type="InterPro" id="IPR020846">
    <property type="entry name" value="MFS_dom"/>
</dbReference>
<comment type="similarity">
    <text evidence="2">Belongs to the major facilitator superfamily. Organophosphate:Pi antiporter (OPA) (TC 2.A.1.4) family.</text>
</comment>
<reference evidence="10" key="1">
    <citation type="journal article" date="2011" name="Science">
        <title>The Selaginella genome identifies genetic changes associated with the evolution of vascular plants.</title>
        <authorList>
            <person name="Banks J.A."/>
            <person name="Nishiyama T."/>
            <person name="Hasebe M."/>
            <person name="Bowman J.L."/>
            <person name="Gribskov M."/>
            <person name="dePamphilis C."/>
            <person name="Albert V.A."/>
            <person name="Aono N."/>
            <person name="Aoyama T."/>
            <person name="Ambrose B.A."/>
            <person name="Ashton N.W."/>
            <person name="Axtell M.J."/>
            <person name="Barker E."/>
            <person name="Barker M.S."/>
            <person name="Bennetzen J.L."/>
            <person name="Bonawitz N.D."/>
            <person name="Chapple C."/>
            <person name="Cheng C."/>
            <person name="Correa L.G."/>
            <person name="Dacre M."/>
            <person name="DeBarry J."/>
            <person name="Dreyer I."/>
            <person name="Elias M."/>
            <person name="Engstrom E.M."/>
            <person name="Estelle M."/>
            <person name="Feng L."/>
            <person name="Finet C."/>
            <person name="Floyd S.K."/>
            <person name="Frommer W.B."/>
            <person name="Fujita T."/>
            <person name="Gramzow L."/>
            <person name="Gutensohn M."/>
            <person name="Harholt J."/>
            <person name="Hattori M."/>
            <person name="Heyl A."/>
            <person name="Hirai T."/>
            <person name="Hiwatashi Y."/>
            <person name="Ishikawa M."/>
            <person name="Iwata M."/>
            <person name="Karol K.G."/>
            <person name="Koehler B."/>
            <person name="Kolukisaoglu U."/>
            <person name="Kubo M."/>
            <person name="Kurata T."/>
            <person name="Lalonde S."/>
            <person name="Li K."/>
            <person name="Li Y."/>
            <person name="Litt A."/>
            <person name="Lyons E."/>
            <person name="Manning G."/>
            <person name="Maruyama T."/>
            <person name="Michael T.P."/>
            <person name="Mikami K."/>
            <person name="Miyazaki S."/>
            <person name="Morinaga S."/>
            <person name="Murata T."/>
            <person name="Mueller-Roeber B."/>
            <person name="Nelson D.R."/>
            <person name="Obara M."/>
            <person name="Oguri Y."/>
            <person name="Olmstead R.G."/>
            <person name="Onodera N."/>
            <person name="Petersen B.L."/>
            <person name="Pils B."/>
            <person name="Prigge M."/>
            <person name="Rensing S.A."/>
            <person name="Riano-Pachon D.M."/>
            <person name="Roberts A.W."/>
            <person name="Sato Y."/>
            <person name="Scheller H.V."/>
            <person name="Schulz B."/>
            <person name="Schulz C."/>
            <person name="Shakirov E.V."/>
            <person name="Shibagaki N."/>
            <person name="Shinohara N."/>
            <person name="Shippen D.E."/>
            <person name="Soerensen I."/>
            <person name="Sotooka R."/>
            <person name="Sugimoto N."/>
            <person name="Sugita M."/>
            <person name="Sumikawa N."/>
            <person name="Tanurdzic M."/>
            <person name="Theissen G."/>
            <person name="Ulvskov P."/>
            <person name="Wakazuki S."/>
            <person name="Weng J.K."/>
            <person name="Willats W.W."/>
            <person name="Wipf D."/>
            <person name="Wolf P.G."/>
            <person name="Yang L."/>
            <person name="Zimmer A.D."/>
            <person name="Zhu Q."/>
            <person name="Mitros T."/>
            <person name="Hellsten U."/>
            <person name="Loque D."/>
            <person name="Otillar R."/>
            <person name="Salamov A."/>
            <person name="Schmutz J."/>
            <person name="Shapiro H."/>
            <person name="Lindquist E."/>
            <person name="Lucas S."/>
            <person name="Rokhsar D."/>
            <person name="Grigoriev I.V."/>
        </authorList>
    </citation>
    <scope>NUCLEOTIDE SEQUENCE [LARGE SCALE GENOMIC DNA]</scope>
</reference>
<keyword evidence="3" id="KW-0813">Transport</keyword>
<gene>
    <name evidence="10" type="ORF">SELMODRAFT_236171</name>
</gene>
<dbReference type="GO" id="GO:0016020">
    <property type="term" value="C:membrane"/>
    <property type="evidence" value="ECO:0007669"/>
    <property type="project" value="UniProtKB-SubCell"/>
</dbReference>
<evidence type="ECO:0000256" key="1">
    <source>
        <dbReference type="ARBA" id="ARBA00004141"/>
    </source>
</evidence>
<comment type="subcellular location">
    <subcellularLocation>
        <location evidence="1">Membrane</location>
        <topology evidence="1">Multi-pass membrane protein</topology>
    </subcellularLocation>
</comment>
<evidence type="ECO:0000256" key="4">
    <source>
        <dbReference type="ARBA" id="ARBA00022597"/>
    </source>
</evidence>
<evidence type="ECO:0000256" key="2">
    <source>
        <dbReference type="ARBA" id="ARBA00009598"/>
    </source>
</evidence>
<accession>D8T5W2</accession>
<feature type="transmembrane region" description="Helical" evidence="8">
    <location>
        <begin position="305"/>
        <end position="326"/>
    </location>
</feature>
<dbReference type="InterPro" id="IPR036259">
    <property type="entry name" value="MFS_trans_sf"/>
</dbReference>
<dbReference type="HOGENOM" id="CLU_001265_31_6_1"/>
<protein>
    <recommendedName>
        <fullName evidence="9">Major facilitator superfamily (MFS) profile domain-containing protein</fullName>
    </recommendedName>
</protein>
<feature type="transmembrane region" description="Helical" evidence="8">
    <location>
        <begin position="117"/>
        <end position="139"/>
    </location>
</feature>
<dbReference type="PANTHER" id="PTHR43184:SF12">
    <property type="entry name" value="SUGAR PHOSPHATE EXCHANGER 3"/>
    <property type="match status" value="1"/>
</dbReference>
<organism evidence="11">
    <name type="scientific">Selaginella moellendorffii</name>
    <name type="common">Spikemoss</name>
    <dbReference type="NCBI Taxonomy" id="88036"/>
    <lineage>
        <taxon>Eukaryota</taxon>
        <taxon>Viridiplantae</taxon>
        <taxon>Streptophyta</taxon>
        <taxon>Embryophyta</taxon>
        <taxon>Tracheophyta</taxon>
        <taxon>Lycopodiopsida</taxon>
        <taxon>Selaginellales</taxon>
        <taxon>Selaginellaceae</taxon>
        <taxon>Selaginella</taxon>
    </lineage>
</organism>
<keyword evidence="6 8" id="KW-1133">Transmembrane helix</keyword>
<evidence type="ECO:0000256" key="7">
    <source>
        <dbReference type="ARBA" id="ARBA00023136"/>
    </source>
</evidence>
<dbReference type="Proteomes" id="UP000001514">
    <property type="component" value="Unassembled WGS sequence"/>
</dbReference>
<dbReference type="AlphaFoldDB" id="D8T5W2"/>
<feature type="transmembrane region" description="Helical" evidence="8">
    <location>
        <begin position="185"/>
        <end position="204"/>
    </location>
</feature>
<keyword evidence="5 8" id="KW-0812">Transmembrane</keyword>
<dbReference type="KEGG" id="smo:SELMODRAFT_236171"/>
<dbReference type="InterPro" id="IPR011701">
    <property type="entry name" value="MFS"/>
</dbReference>
<feature type="transmembrane region" description="Helical" evidence="8">
    <location>
        <begin position="440"/>
        <end position="462"/>
    </location>
</feature>
<dbReference type="PIRSF" id="PIRSF002808">
    <property type="entry name" value="Hexose_phosphate_transp"/>
    <property type="match status" value="1"/>
</dbReference>
<proteinExistence type="inferred from homology"/>
<feature type="transmembrane region" description="Helical" evidence="8">
    <location>
        <begin position="474"/>
        <end position="494"/>
    </location>
</feature>
<feature type="transmembrane region" description="Helical" evidence="8">
    <location>
        <begin position="346"/>
        <end position="365"/>
    </location>
</feature>
<evidence type="ECO:0000313" key="10">
    <source>
        <dbReference type="EMBL" id="EFJ07971.1"/>
    </source>
</evidence>
<dbReference type="STRING" id="88036.D8T5W2"/>
<dbReference type="FunFam" id="1.20.1250.20:FF:000050">
    <property type="entry name" value="glucose-6-phosphate exchanger SLC37A2 isoform X1"/>
    <property type="match status" value="1"/>
</dbReference>
<keyword evidence="7 8" id="KW-0472">Membrane</keyword>
<evidence type="ECO:0000256" key="6">
    <source>
        <dbReference type="ARBA" id="ARBA00022989"/>
    </source>
</evidence>
<dbReference type="Gramene" id="EFJ07971">
    <property type="protein sequence ID" value="EFJ07971"/>
    <property type="gene ID" value="SELMODRAFT_236171"/>
</dbReference>
<dbReference type="Pfam" id="PF07690">
    <property type="entry name" value="MFS_1"/>
    <property type="match status" value="1"/>
</dbReference>
<evidence type="ECO:0000256" key="3">
    <source>
        <dbReference type="ARBA" id="ARBA00022448"/>
    </source>
</evidence>
<feature type="transmembrane region" description="Helical" evidence="8">
    <location>
        <begin position="210"/>
        <end position="232"/>
    </location>
</feature>
<feature type="domain" description="Major facilitator superfamily (MFS) profile" evidence="9">
    <location>
        <begin position="35"/>
        <end position="498"/>
    </location>
</feature>
<dbReference type="OMA" id="QPVGNIF"/>
<dbReference type="PANTHER" id="PTHR43184">
    <property type="entry name" value="MAJOR FACILITATOR SUPERFAMILY TRANSPORTER 16, ISOFORM B"/>
    <property type="match status" value="1"/>
</dbReference>
<keyword evidence="4" id="KW-0762">Sugar transport</keyword>
<dbReference type="EMBL" id="GL377678">
    <property type="protein sequence ID" value="EFJ07971.1"/>
    <property type="molecule type" value="Genomic_DNA"/>
</dbReference>
<keyword evidence="11" id="KW-1185">Reference proteome</keyword>
<dbReference type="InParanoid" id="D8T5W2"/>
<dbReference type="PROSITE" id="PS50850">
    <property type="entry name" value="MFS"/>
    <property type="match status" value="1"/>
</dbReference>
<name>D8T5W2_SELML</name>
<dbReference type="GO" id="GO:0055062">
    <property type="term" value="P:phosphate ion homeostasis"/>
    <property type="evidence" value="ECO:0000318"/>
    <property type="project" value="GO_Central"/>
</dbReference>
<dbReference type="InterPro" id="IPR000849">
    <property type="entry name" value="Sugar_P_transporter"/>
</dbReference>
<feature type="transmembrane region" description="Helical" evidence="8">
    <location>
        <begin position="372"/>
        <end position="391"/>
    </location>
</feature>
<sequence length="509" mass="55047">MEPCPSLTSNKRVTPPGIAISRSLSGRQFQYGFYRFLVLALTFVAYACYHASRKPPSIVKSVLDPERSSSGENKGWYPFNGRNGKVRLGEVDLAFLAFYAFAMFFAGHLGDTMDLRVFLSIGMVGSGIFVCLFGMAYWWNIHDFYYFMFVQIMAGLFQATGWPSVVAIVGNWFGKSKRGLIMGIWNAHTSVGNIIGSLVAASALELGWGYSFIFPGVLIIVAGILVFLFLVVEPADVDLPSPAEVEATENATKVAVSSSSLRISEPARDDLEAPLISSAQQHSRAKSPERGKAVEFLQAWKIPGVLPFAFCLFFCKLVAYTFLYWLPFYIKQTRVGEKSLSEKTAGNLSTLFDIGGVFGGILAGYASDRLKARAITAATMTYLAIPALLLYHRYGSTSMASSIALMMITGMLVNGPYALITTAVSADLGTHSSLKGDARALATVTAIIDGCGSLGAAIGPVLTGYLSTSGWDKVFYMLMVAALVAGLLLTRLVAAEIREKLEGDRLPPV</sequence>
<feature type="transmembrane region" description="Helical" evidence="8">
    <location>
        <begin position="32"/>
        <end position="52"/>
    </location>
</feature>
<evidence type="ECO:0000256" key="8">
    <source>
        <dbReference type="SAM" id="Phobius"/>
    </source>
</evidence>
<dbReference type="Gene3D" id="1.20.1250.20">
    <property type="entry name" value="MFS general substrate transporter like domains"/>
    <property type="match status" value="2"/>
</dbReference>
<feature type="transmembrane region" description="Helical" evidence="8">
    <location>
        <begin position="93"/>
        <end position="110"/>
    </location>
</feature>
<evidence type="ECO:0000313" key="11">
    <source>
        <dbReference type="Proteomes" id="UP000001514"/>
    </source>
</evidence>
<dbReference type="FunCoup" id="D8T5W2">
    <property type="interactions" value="1977"/>
</dbReference>
<evidence type="ECO:0000256" key="5">
    <source>
        <dbReference type="ARBA" id="ARBA00022692"/>
    </source>
</evidence>
<feature type="transmembrane region" description="Helical" evidence="8">
    <location>
        <begin position="403"/>
        <end position="428"/>
    </location>
</feature>
<dbReference type="SUPFAM" id="SSF103473">
    <property type="entry name" value="MFS general substrate transporter"/>
    <property type="match status" value="1"/>
</dbReference>
<dbReference type="eggNOG" id="KOG2533">
    <property type="taxonomic scope" value="Eukaryota"/>
</dbReference>
<feature type="transmembrane region" description="Helical" evidence="8">
    <location>
        <begin position="145"/>
        <end position="173"/>
    </location>
</feature>
<dbReference type="FunFam" id="1.20.1250.20:FF:000028">
    <property type="entry name" value="Sugar phosphate exchanger 3 isoform 1"/>
    <property type="match status" value="1"/>
</dbReference>
<dbReference type="GO" id="GO:0022857">
    <property type="term" value="F:transmembrane transporter activity"/>
    <property type="evidence" value="ECO:0007669"/>
    <property type="project" value="InterPro"/>
</dbReference>